<feature type="region of interest" description="Disordered" evidence="1">
    <location>
        <begin position="1"/>
        <end position="21"/>
    </location>
</feature>
<protein>
    <recommendedName>
        <fullName evidence="2">Arrestin-like N-terminal domain-containing protein</fullName>
    </recommendedName>
</protein>
<name>A0AAD6WZT3_9AGAR</name>
<reference evidence="3" key="1">
    <citation type="submission" date="2023-03" db="EMBL/GenBank/DDBJ databases">
        <title>Massive genome expansion in bonnet fungi (Mycena s.s.) driven by repeated elements and novel gene families across ecological guilds.</title>
        <authorList>
            <consortium name="Lawrence Berkeley National Laboratory"/>
            <person name="Harder C.B."/>
            <person name="Miyauchi S."/>
            <person name="Viragh M."/>
            <person name="Kuo A."/>
            <person name="Thoen E."/>
            <person name="Andreopoulos B."/>
            <person name="Lu D."/>
            <person name="Skrede I."/>
            <person name="Drula E."/>
            <person name="Henrissat B."/>
            <person name="Morin E."/>
            <person name="Kohler A."/>
            <person name="Barry K."/>
            <person name="LaButti K."/>
            <person name="Morin E."/>
            <person name="Salamov A."/>
            <person name="Lipzen A."/>
            <person name="Mereny Z."/>
            <person name="Hegedus B."/>
            <person name="Baldrian P."/>
            <person name="Stursova M."/>
            <person name="Weitz H."/>
            <person name="Taylor A."/>
            <person name="Grigoriev I.V."/>
            <person name="Nagy L.G."/>
            <person name="Martin F."/>
            <person name="Kauserud H."/>
        </authorList>
    </citation>
    <scope>NUCLEOTIDE SEQUENCE</scope>
    <source>
        <strain evidence="3">CBHHK200</strain>
    </source>
</reference>
<organism evidence="3 4">
    <name type="scientific">Mycena alexandri</name>
    <dbReference type="NCBI Taxonomy" id="1745969"/>
    <lineage>
        <taxon>Eukaryota</taxon>
        <taxon>Fungi</taxon>
        <taxon>Dikarya</taxon>
        <taxon>Basidiomycota</taxon>
        <taxon>Agaricomycotina</taxon>
        <taxon>Agaricomycetes</taxon>
        <taxon>Agaricomycetidae</taxon>
        <taxon>Agaricales</taxon>
        <taxon>Marasmiineae</taxon>
        <taxon>Mycenaceae</taxon>
        <taxon>Mycena</taxon>
    </lineage>
</organism>
<dbReference type="SUPFAM" id="SSF81296">
    <property type="entry name" value="E set domains"/>
    <property type="match status" value="1"/>
</dbReference>
<evidence type="ECO:0000256" key="1">
    <source>
        <dbReference type="SAM" id="MobiDB-lite"/>
    </source>
</evidence>
<dbReference type="InterPro" id="IPR014752">
    <property type="entry name" value="Arrestin-like_C"/>
</dbReference>
<keyword evidence="4" id="KW-1185">Reference proteome</keyword>
<comment type="caution">
    <text evidence="3">The sequence shown here is derived from an EMBL/GenBank/DDBJ whole genome shotgun (WGS) entry which is preliminary data.</text>
</comment>
<proteinExistence type="predicted"/>
<evidence type="ECO:0000313" key="3">
    <source>
        <dbReference type="EMBL" id="KAJ7031297.1"/>
    </source>
</evidence>
<feature type="domain" description="Arrestin-like N-terminal" evidence="2">
    <location>
        <begin position="48"/>
        <end position="182"/>
    </location>
</feature>
<dbReference type="InterPro" id="IPR011021">
    <property type="entry name" value="Arrestin-like_N"/>
</dbReference>
<gene>
    <name evidence="3" type="ORF">C8F04DRAFT_1110692</name>
</gene>
<dbReference type="AlphaFoldDB" id="A0AAD6WZT3"/>
<dbReference type="Gene3D" id="2.60.40.640">
    <property type="match status" value="1"/>
</dbReference>
<evidence type="ECO:0000259" key="2">
    <source>
        <dbReference type="Pfam" id="PF00339"/>
    </source>
</evidence>
<dbReference type="InterPro" id="IPR014756">
    <property type="entry name" value="Ig_E-set"/>
</dbReference>
<dbReference type="EMBL" id="JARJCM010000082">
    <property type="protein sequence ID" value="KAJ7031297.1"/>
    <property type="molecule type" value="Genomic_DNA"/>
</dbReference>
<evidence type="ECO:0000313" key="4">
    <source>
        <dbReference type="Proteomes" id="UP001218188"/>
    </source>
</evidence>
<accession>A0AAD6WZT3</accession>
<dbReference type="Pfam" id="PF00339">
    <property type="entry name" value="Arrestin_N"/>
    <property type="match status" value="1"/>
</dbReference>
<sequence>MSDDDELPSYTSAVAHRTEHKSSLETKGKPWLSVFIQSRAATAAARAFFVEGDTVVGRVELNLEKNETVKSISVSVQASVTTLGQQELPVVFLDLTQVLWNEPSGKLAEGKYSWPFSFALPHQVDFPAKGITVPPELKTDGKFITVDAPPSISEHGTPSYIDYKVVATVKRGTFVTKANQTLTALISYLPLREPEPPSPLRQLAYKEGSELIGPDGDPSGWRVLGPVKVDGKLFQAVDVEVECTLAIATPLAFTPGSYIPLILTLKSKNEPALDTLATAQAIKLYLVRSIAVGSDAMQDGVERRSNQSFVSGTGQAYFWPSTEGASEPGRRVMRGELEVKKQTKPSFVFPRFTVRYTLELLPFAITGFTSLGTKPRKCLISEPMKIATKNIPGINPRSYIPPGYVKPQDTEYTTEIGSSANGAQRIFGGSGFM</sequence>
<dbReference type="Proteomes" id="UP001218188">
    <property type="component" value="Unassembled WGS sequence"/>
</dbReference>